<dbReference type="SMART" id="SM00220">
    <property type="entry name" value="S_TKc"/>
    <property type="match status" value="1"/>
</dbReference>
<sequence>MSEQRDRSSDFEPLRFLGKGTFGAVVLVRRRSRLDAPGEGRRYAMKVLLKRKLGEKSRREMAMVEREILRTVRHPFLVSLACSFQSKTRLYLVTPYFCGGDLDARLKERKTLVAGEARAHIARLSLAVDFLHRSGVIHRDIKGANVLLDAGGRAHLADFGLAAYCDDASRGRKLSFAGTLDYMAPELFLKSVRTYDGSVDYWSLGVLAYQCLVGVTPFHGKTARELFTNILKSEPDMEPVLEDARDGVRALLAKNPQERDRLHSMRRRPFFGEAIQVWRRVADADDPLAQSTIPDPSTPEAAIPDKDFDRYFSHDGERQPDLRADLFAGYAYRAPDQRGDATSPMILRPPPRRKHPLLDQASMTSDGSSMVSVTVSRDSRDSLSLSASGSGVSSRSGSNSLSSSASDRSVKRGHRRTTSRAMGSIIAMSRTLSQTSLKIKNAAKAAKKTMSVRRSRDKSPAPL</sequence>
<dbReference type="InterPro" id="IPR017441">
    <property type="entry name" value="Protein_kinase_ATP_BS"/>
</dbReference>
<comment type="caution">
    <text evidence="13">The sequence shown here is derived from an EMBL/GenBank/DDBJ whole genome shotgun (WGS) entry which is preliminary data.</text>
</comment>
<protein>
    <recommendedName>
        <fullName evidence="1">non-specific serine/threonine protein kinase</fullName>
        <ecNumber evidence="1">2.7.11.1</ecNumber>
    </recommendedName>
</protein>
<keyword evidence="5" id="KW-0418">Kinase</keyword>
<dbReference type="GO" id="GO:0035556">
    <property type="term" value="P:intracellular signal transduction"/>
    <property type="evidence" value="ECO:0007669"/>
    <property type="project" value="TreeGrafter"/>
</dbReference>
<evidence type="ECO:0000256" key="1">
    <source>
        <dbReference type="ARBA" id="ARBA00012513"/>
    </source>
</evidence>
<dbReference type="PROSITE" id="PS00108">
    <property type="entry name" value="PROTEIN_KINASE_ST"/>
    <property type="match status" value="1"/>
</dbReference>
<keyword evidence="6 9" id="KW-0067">ATP-binding</keyword>
<proteinExistence type="inferred from homology"/>
<evidence type="ECO:0000256" key="8">
    <source>
        <dbReference type="ARBA" id="ARBA00048679"/>
    </source>
</evidence>
<keyword evidence="4 9" id="KW-0547">Nucleotide-binding</keyword>
<feature type="compositionally biased region" description="Basic and acidic residues" evidence="11">
    <location>
        <begin position="303"/>
        <end position="316"/>
    </location>
</feature>
<evidence type="ECO:0000256" key="2">
    <source>
        <dbReference type="ARBA" id="ARBA00022527"/>
    </source>
</evidence>
<organism evidence="13 14">
    <name type="scientific">Pelagomonas calceolata</name>
    <dbReference type="NCBI Taxonomy" id="35677"/>
    <lineage>
        <taxon>Eukaryota</taxon>
        <taxon>Sar</taxon>
        <taxon>Stramenopiles</taxon>
        <taxon>Ochrophyta</taxon>
        <taxon>Pelagophyceae</taxon>
        <taxon>Pelagomonadales</taxon>
        <taxon>Pelagomonadaceae</taxon>
        <taxon>Pelagomonas</taxon>
    </lineage>
</organism>
<dbReference type="EC" id="2.7.11.1" evidence="1"/>
<dbReference type="InterPro" id="IPR000719">
    <property type="entry name" value="Prot_kinase_dom"/>
</dbReference>
<feature type="compositionally biased region" description="Low complexity" evidence="11">
    <location>
        <begin position="368"/>
        <end position="407"/>
    </location>
</feature>
<reference evidence="13" key="1">
    <citation type="submission" date="2021-11" db="EMBL/GenBank/DDBJ databases">
        <authorList>
            <consortium name="Genoscope - CEA"/>
            <person name="William W."/>
        </authorList>
    </citation>
    <scope>NUCLEOTIDE SEQUENCE</scope>
</reference>
<dbReference type="GO" id="GO:0004674">
    <property type="term" value="F:protein serine/threonine kinase activity"/>
    <property type="evidence" value="ECO:0007669"/>
    <property type="project" value="UniProtKB-KW"/>
</dbReference>
<accession>A0A8J2WWI8</accession>
<dbReference type="SUPFAM" id="SSF56112">
    <property type="entry name" value="Protein kinase-like (PK-like)"/>
    <property type="match status" value="1"/>
</dbReference>
<evidence type="ECO:0000256" key="6">
    <source>
        <dbReference type="ARBA" id="ARBA00022840"/>
    </source>
</evidence>
<evidence type="ECO:0000313" key="13">
    <source>
        <dbReference type="EMBL" id="CAH0370284.1"/>
    </source>
</evidence>
<dbReference type="EMBL" id="CAKKNE010000003">
    <property type="protein sequence ID" value="CAH0370284.1"/>
    <property type="molecule type" value="Genomic_DNA"/>
</dbReference>
<dbReference type="PROSITE" id="PS00107">
    <property type="entry name" value="PROTEIN_KINASE_ATP"/>
    <property type="match status" value="1"/>
</dbReference>
<keyword evidence="14" id="KW-1185">Reference proteome</keyword>
<dbReference type="AlphaFoldDB" id="A0A8J2WWI8"/>
<dbReference type="InterPro" id="IPR008271">
    <property type="entry name" value="Ser/Thr_kinase_AS"/>
</dbReference>
<evidence type="ECO:0000256" key="11">
    <source>
        <dbReference type="SAM" id="MobiDB-lite"/>
    </source>
</evidence>
<dbReference type="Proteomes" id="UP000789595">
    <property type="component" value="Unassembled WGS sequence"/>
</dbReference>
<dbReference type="PANTHER" id="PTHR24356">
    <property type="entry name" value="SERINE/THREONINE-PROTEIN KINASE"/>
    <property type="match status" value="1"/>
</dbReference>
<evidence type="ECO:0000256" key="5">
    <source>
        <dbReference type="ARBA" id="ARBA00022777"/>
    </source>
</evidence>
<dbReference type="InterPro" id="IPR050236">
    <property type="entry name" value="Ser_Thr_kinase_AGC"/>
</dbReference>
<keyword evidence="2 10" id="KW-0723">Serine/threonine-protein kinase</keyword>
<evidence type="ECO:0000256" key="9">
    <source>
        <dbReference type="PROSITE-ProRule" id="PRU10141"/>
    </source>
</evidence>
<evidence type="ECO:0000256" key="4">
    <source>
        <dbReference type="ARBA" id="ARBA00022741"/>
    </source>
</evidence>
<gene>
    <name evidence="13" type="ORF">PECAL_3P01600</name>
</gene>
<feature type="compositionally biased region" description="Basic residues" evidence="11">
    <location>
        <begin position="445"/>
        <end position="456"/>
    </location>
</feature>
<dbReference type="OrthoDB" id="203111at2759"/>
<dbReference type="Gene3D" id="3.30.200.20">
    <property type="entry name" value="Phosphorylase Kinase, domain 1"/>
    <property type="match status" value="1"/>
</dbReference>
<dbReference type="InterPro" id="IPR045270">
    <property type="entry name" value="STKc_AGC"/>
</dbReference>
<keyword evidence="3" id="KW-0808">Transferase</keyword>
<evidence type="ECO:0000259" key="12">
    <source>
        <dbReference type="PROSITE" id="PS50011"/>
    </source>
</evidence>
<feature type="region of interest" description="Disordered" evidence="11">
    <location>
        <begin position="287"/>
        <end position="316"/>
    </location>
</feature>
<dbReference type="CDD" id="cd05123">
    <property type="entry name" value="STKc_AGC"/>
    <property type="match status" value="1"/>
</dbReference>
<dbReference type="InterPro" id="IPR011009">
    <property type="entry name" value="Kinase-like_dom_sf"/>
</dbReference>
<comment type="catalytic activity">
    <reaction evidence="8">
        <text>L-seryl-[protein] + ATP = O-phospho-L-seryl-[protein] + ADP + H(+)</text>
        <dbReference type="Rhea" id="RHEA:17989"/>
        <dbReference type="Rhea" id="RHEA-COMP:9863"/>
        <dbReference type="Rhea" id="RHEA-COMP:11604"/>
        <dbReference type="ChEBI" id="CHEBI:15378"/>
        <dbReference type="ChEBI" id="CHEBI:29999"/>
        <dbReference type="ChEBI" id="CHEBI:30616"/>
        <dbReference type="ChEBI" id="CHEBI:83421"/>
        <dbReference type="ChEBI" id="CHEBI:456216"/>
        <dbReference type="EC" id="2.7.11.1"/>
    </reaction>
</comment>
<feature type="region of interest" description="Disordered" evidence="11">
    <location>
        <begin position="335"/>
        <end position="463"/>
    </location>
</feature>
<dbReference type="Gene3D" id="1.10.510.10">
    <property type="entry name" value="Transferase(Phosphotransferase) domain 1"/>
    <property type="match status" value="1"/>
</dbReference>
<dbReference type="PROSITE" id="PS50011">
    <property type="entry name" value="PROTEIN_KINASE_DOM"/>
    <property type="match status" value="1"/>
</dbReference>
<evidence type="ECO:0000256" key="7">
    <source>
        <dbReference type="ARBA" id="ARBA00047899"/>
    </source>
</evidence>
<evidence type="ECO:0000256" key="3">
    <source>
        <dbReference type="ARBA" id="ARBA00022679"/>
    </source>
</evidence>
<evidence type="ECO:0000313" key="14">
    <source>
        <dbReference type="Proteomes" id="UP000789595"/>
    </source>
</evidence>
<comment type="catalytic activity">
    <reaction evidence="7">
        <text>L-threonyl-[protein] + ATP = O-phospho-L-threonyl-[protein] + ADP + H(+)</text>
        <dbReference type="Rhea" id="RHEA:46608"/>
        <dbReference type="Rhea" id="RHEA-COMP:11060"/>
        <dbReference type="Rhea" id="RHEA-COMP:11605"/>
        <dbReference type="ChEBI" id="CHEBI:15378"/>
        <dbReference type="ChEBI" id="CHEBI:30013"/>
        <dbReference type="ChEBI" id="CHEBI:30616"/>
        <dbReference type="ChEBI" id="CHEBI:61977"/>
        <dbReference type="ChEBI" id="CHEBI:456216"/>
        <dbReference type="EC" id="2.7.11.1"/>
    </reaction>
</comment>
<comment type="similarity">
    <text evidence="10">Belongs to the protein kinase superfamily.</text>
</comment>
<dbReference type="GO" id="GO:0005524">
    <property type="term" value="F:ATP binding"/>
    <property type="evidence" value="ECO:0007669"/>
    <property type="project" value="UniProtKB-UniRule"/>
</dbReference>
<name>A0A8J2WWI8_9STRA</name>
<dbReference type="Pfam" id="PF00069">
    <property type="entry name" value="Pkinase"/>
    <property type="match status" value="1"/>
</dbReference>
<dbReference type="PANTHER" id="PTHR24356:SF1">
    <property type="entry name" value="SERINE_THREONINE-PROTEIN KINASE GREATWALL"/>
    <property type="match status" value="1"/>
</dbReference>
<evidence type="ECO:0000256" key="10">
    <source>
        <dbReference type="RuleBase" id="RU000304"/>
    </source>
</evidence>
<feature type="binding site" evidence="9">
    <location>
        <position position="46"/>
    </location>
    <ligand>
        <name>ATP</name>
        <dbReference type="ChEBI" id="CHEBI:30616"/>
    </ligand>
</feature>
<feature type="domain" description="Protein kinase" evidence="12">
    <location>
        <begin position="11"/>
        <end position="271"/>
    </location>
</feature>